<keyword evidence="5" id="KW-1185">Reference proteome</keyword>
<evidence type="ECO:0000256" key="2">
    <source>
        <dbReference type="SAM" id="Phobius"/>
    </source>
</evidence>
<keyword evidence="2" id="KW-1133">Transmembrane helix</keyword>
<keyword evidence="2" id="KW-0812">Transmembrane</keyword>
<gene>
    <name evidence="4" type="ORF">QLT01_04125</name>
</gene>
<feature type="compositionally biased region" description="Polar residues" evidence="1">
    <location>
        <begin position="1"/>
        <end position="17"/>
    </location>
</feature>
<evidence type="ECO:0000313" key="5">
    <source>
        <dbReference type="Proteomes" id="UP001229025"/>
    </source>
</evidence>
<dbReference type="InterPro" id="IPR011836">
    <property type="entry name" value="YhdP"/>
</dbReference>
<dbReference type="EMBL" id="JASCSA010000002">
    <property type="protein sequence ID" value="MDI5883544.1"/>
    <property type="molecule type" value="Genomic_DNA"/>
</dbReference>
<sequence>MTRSTSPEAARSTSQEAAQEGVEDAPSSSAVTPAPPSRGRRWARGLLMALAVLLALLAILIGGLRWWLTTLDSRSESISDFIATQTHSNVGMSSLEGRMDHLDPAIKLSGLNLFRPNEMQAAPLLSVSHLETRLDVLSSLRHLAPVFDRATATGVIVHLYQRKDGSWGWPGPPRPPEALEPEGQMSLAQTEQGLALLARQRVRLEDVRLVLHGRNDTLNLNAAELLLSGEGDRAHLEGQLRVGESPQAGVSAVLEVLPGDDGLADYSAQLQVELDAGALASVGRLMGERDSLMLRDADGNATLWARWRDARLEDARLRLDLNRLTLDHHGAQLALKDIHARGQWLRDLAGSDRWQAWLNQISVGATQLDDAPAADSDDQAPQAASSPEVSAALASLPERISLSGDLAEGSVSLVTSSFDLEKVARWRNVLALGELGNVLESLDPRGTATGLSLSLAGIGLDAPLTMKLALGLTGAEVEPWQGAPGLGPLAAWVTAQSLDDGGIASRIAFRGDPGMRFHFPEVFGDGWQLEAADGVVEVKVDDSGSSVSGHDLHIQRAGADVTGGFGLQIPAQDHDRFQLDLEMRDVNARSIPLASWLPMKVLDPALSEWLTRDVAGQVPEGSLHLTQVWDDDNGENGYGPGDSMDLELAIEDGRLGYAEGWPALEGVKGNLALHDNTLSATVAAARSQPATALGSAAPLAVRQADVDMQDNTLKIQGDVTGSVEALFDLLSHAPLEDTAALIAEWQGKGSVDATMDIRVPLEDAEQTRITAAGKVGDRQAATLAFPGPGIEVDDIRGPLEFVHAPSRPEGRREQLTGNLSGKLFGGAVKAALNIGQADSSSKGAITFDGKAPLAPVLSWLGAPEHLIGDAAENTRAALQDGETPRALGGEFNYQARLMLPDDGASLALSSDLKGVAINLPAPFGKTREEAAPLAVDIGLAEGGGDVRLDNRARARWKGGNTRDDGSTVPMTGQLWLERWPSDPQWPAQTGWDIAWRTPTLAPELWKPWAGALSGESGVSGEGSASSEGSDAEQSDPLRALSRLRVATDCLMIQSRCTGPMTLEAAPRQSSQQQGLGLAATLDGQLASGELVWQSGAARPLILDLDTLNLDALWPADAEQEAQTASAPSNFTEAIDVGIEPTPYPAELADLPAGSLRLAHLIWRDQQLGPISADWTADSQQLVVLPLSITLGKITAVGNITWEDAGANSLTRARLSADGSDLGGLLERLSQPRGIEADRARAEVKLAWPGAPQDFALSRSNGRVEIKLDDGRFLNLGSTSARLLGLVNVDNLLRRLSLDFSDVTDKGTAFDKVRGAATLFDGRLESDGPLRIEAPSTTVTLNGQVDLLRGTLDQRMAITVPVSQNLPLAAVLAGAPAVGGALFVADKIFGRFIDKVTQIHYRVSGPWGDPNITLESAE</sequence>
<organism evidence="4 5">
    <name type="scientific">Cobetia amphilecti</name>
    <dbReference type="NCBI Taxonomy" id="1055104"/>
    <lineage>
        <taxon>Bacteria</taxon>
        <taxon>Pseudomonadati</taxon>
        <taxon>Pseudomonadota</taxon>
        <taxon>Gammaproteobacteria</taxon>
        <taxon>Oceanospirillales</taxon>
        <taxon>Halomonadaceae</taxon>
        <taxon>Cobetia</taxon>
    </lineage>
</organism>
<protein>
    <submittedName>
        <fullName evidence="4">AsmA-like C-terminal region-containing protein</fullName>
    </submittedName>
</protein>
<evidence type="ECO:0000256" key="1">
    <source>
        <dbReference type="SAM" id="MobiDB-lite"/>
    </source>
</evidence>
<evidence type="ECO:0000313" key="4">
    <source>
        <dbReference type="EMBL" id="MDI5883544.1"/>
    </source>
</evidence>
<feature type="region of interest" description="Disordered" evidence="1">
    <location>
        <begin position="1"/>
        <end position="36"/>
    </location>
</feature>
<dbReference type="InterPro" id="IPR001711">
    <property type="entry name" value="PLipase_C_Pinositol-sp_Y"/>
</dbReference>
<comment type="caution">
    <text evidence="4">The sequence shown here is derived from an EMBL/GenBank/DDBJ whole genome shotgun (WGS) entry which is preliminary data.</text>
</comment>
<accession>A0ABT6UP24</accession>
<dbReference type="Proteomes" id="UP001229025">
    <property type="component" value="Unassembled WGS sequence"/>
</dbReference>
<feature type="domain" description="PI-PLC Y-box" evidence="3">
    <location>
        <begin position="1231"/>
        <end position="1293"/>
    </location>
</feature>
<dbReference type="PANTHER" id="PTHR38690">
    <property type="entry name" value="PROTEASE-RELATED"/>
    <property type="match status" value="1"/>
</dbReference>
<dbReference type="PROSITE" id="PS50008">
    <property type="entry name" value="PIPLC_Y_DOMAIN"/>
    <property type="match status" value="1"/>
</dbReference>
<dbReference type="PANTHER" id="PTHR38690:SF1">
    <property type="entry name" value="PROTEASE"/>
    <property type="match status" value="1"/>
</dbReference>
<dbReference type="InterPro" id="IPR025263">
    <property type="entry name" value="YhdP_central"/>
</dbReference>
<feature type="region of interest" description="Disordered" evidence="1">
    <location>
        <begin position="1011"/>
        <end position="1036"/>
    </location>
</feature>
<evidence type="ECO:0000259" key="3">
    <source>
        <dbReference type="PROSITE" id="PS50008"/>
    </source>
</evidence>
<feature type="compositionally biased region" description="Low complexity" evidence="1">
    <location>
        <begin position="1011"/>
        <end position="1028"/>
    </location>
</feature>
<reference evidence="5" key="1">
    <citation type="submission" date="2023-07" db="EMBL/GenBank/DDBJ databases">
        <title>Genome-based characterization of strain KMM 296 and proposal for reclassification of Cobetia litoralis and Cobetia pacifica, and emended description of the species Cobetia amphilecti and Cobetia marina.</title>
        <authorList>
            <person name="Balabanova L."/>
            <person name="Nedashkovskaya O."/>
        </authorList>
    </citation>
    <scope>NUCLEOTIDE SEQUENCE [LARGE SCALE GENOMIC DNA]</scope>
    <source>
        <strain evidence="5">NRIC 0815</strain>
    </source>
</reference>
<keyword evidence="2" id="KW-0472">Membrane</keyword>
<proteinExistence type="predicted"/>
<name>A0ABT6UP24_9GAMM</name>
<feature type="transmembrane region" description="Helical" evidence="2">
    <location>
        <begin position="46"/>
        <end position="68"/>
    </location>
</feature>
<dbReference type="Pfam" id="PF13116">
    <property type="entry name" value="YhdP"/>
    <property type="match status" value="1"/>
</dbReference>
<dbReference type="RefSeq" id="WP_284726422.1">
    <property type="nucleotide sequence ID" value="NZ_JASCSA010000002.1"/>
</dbReference>